<keyword evidence="3" id="KW-1185">Reference proteome</keyword>
<dbReference type="InterPro" id="IPR047698">
    <property type="entry name" value="ArsF-like"/>
</dbReference>
<dbReference type="OrthoDB" id="5524063at2"/>
<evidence type="ECO:0000256" key="1">
    <source>
        <dbReference type="SAM" id="SignalP"/>
    </source>
</evidence>
<sequence>MRVIQLLLLVLLLSGSAWWAWVQTQAMPEEAEVMVLPGYQLGPDQQLTVYYFHGRARCSSCLKIEALTREAVEKGWPELVHQGQVELRSINVDEAENRHYIEDFQLVTRSVVVTLTQPDSERQWRRLDAVWQLFDNRQAFFRYLYGETGLLVSGTRS</sequence>
<evidence type="ECO:0000313" key="3">
    <source>
        <dbReference type="Proteomes" id="UP000199527"/>
    </source>
</evidence>
<accession>A0A1G8KLW1</accession>
<keyword evidence="1" id="KW-0732">Signal</keyword>
<dbReference type="AlphaFoldDB" id="A0A1G8KLW1"/>
<dbReference type="RefSeq" id="WP_090361165.1">
    <property type="nucleotide sequence ID" value="NZ_FNEM01000001.1"/>
</dbReference>
<proteinExistence type="predicted"/>
<dbReference type="EMBL" id="FNEM01000001">
    <property type="protein sequence ID" value="SDI44388.1"/>
    <property type="molecule type" value="Genomic_DNA"/>
</dbReference>
<protein>
    <submittedName>
        <fullName evidence="2">Uncharacterized protein</fullName>
    </submittedName>
</protein>
<dbReference type="Proteomes" id="UP000199527">
    <property type="component" value="Unassembled WGS sequence"/>
</dbReference>
<feature type="chain" id="PRO_5011495333" evidence="1">
    <location>
        <begin position="20"/>
        <end position="157"/>
    </location>
</feature>
<name>A0A1G8KLW1_9GAMM</name>
<evidence type="ECO:0000313" key="2">
    <source>
        <dbReference type="EMBL" id="SDI44388.1"/>
    </source>
</evidence>
<gene>
    <name evidence="2" type="ORF">SAMN04488540_101419</name>
</gene>
<feature type="signal peptide" evidence="1">
    <location>
        <begin position="1"/>
        <end position="19"/>
    </location>
</feature>
<organism evidence="2 3">
    <name type="scientific">Ferrimonas sediminum</name>
    <dbReference type="NCBI Taxonomy" id="718193"/>
    <lineage>
        <taxon>Bacteria</taxon>
        <taxon>Pseudomonadati</taxon>
        <taxon>Pseudomonadota</taxon>
        <taxon>Gammaproteobacteria</taxon>
        <taxon>Alteromonadales</taxon>
        <taxon>Ferrimonadaceae</taxon>
        <taxon>Ferrimonas</taxon>
    </lineage>
</organism>
<dbReference type="NCBIfam" id="NF040494">
    <property type="entry name" value="nitrored_ArsF"/>
    <property type="match status" value="1"/>
</dbReference>
<reference evidence="3" key="1">
    <citation type="submission" date="2016-10" db="EMBL/GenBank/DDBJ databases">
        <authorList>
            <person name="Varghese N."/>
            <person name="Submissions S."/>
        </authorList>
    </citation>
    <scope>NUCLEOTIDE SEQUENCE [LARGE SCALE GENOMIC DNA]</scope>
    <source>
        <strain evidence="3">DSM 23317</strain>
    </source>
</reference>